<comment type="caution">
    <text evidence="2">The sequence shown here is derived from an EMBL/GenBank/DDBJ whole genome shotgun (WGS) entry which is preliminary data.</text>
</comment>
<dbReference type="EMBL" id="JAVRBK010000001">
    <property type="protein sequence ID" value="KAK5649474.1"/>
    <property type="molecule type" value="Genomic_DNA"/>
</dbReference>
<evidence type="ECO:0000313" key="2">
    <source>
        <dbReference type="EMBL" id="KAK5649474.1"/>
    </source>
</evidence>
<dbReference type="Proteomes" id="UP001329430">
    <property type="component" value="Chromosome 1"/>
</dbReference>
<evidence type="ECO:0000259" key="1">
    <source>
        <dbReference type="Pfam" id="PF16087"/>
    </source>
</evidence>
<reference evidence="2 3" key="1">
    <citation type="journal article" date="2024" name="Insects">
        <title>An Improved Chromosome-Level Genome Assembly of the Firefly Pyrocoelia pectoralis.</title>
        <authorList>
            <person name="Fu X."/>
            <person name="Meyer-Rochow V.B."/>
            <person name="Ballantyne L."/>
            <person name="Zhu X."/>
        </authorList>
    </citation>
    <scope>NUCLEOTIDE SEQUENCE [LARGE SCALE GENOMIC DNA]</scope>
    <source>
        <strain evidence="2">XCY_ONT2</strain>
    </source>
</reference>
<gene>
    <name evidence="2" type="ORF">RI129_000503</name>
</gene>
<evidence type="ECO:0000313" key="3">
    <source>
        <dbReference type="Proteomes" id="UP001329430"/>
    </source>
</evidence>
<proteinExistence type="predicted"/>
<keyword evidence="3" id="KW-1185">Reference proteome</keyword>
<name>A0AAN7VU37_9COLE</name>
<protein>
    <recommendedName>
        <fullName evidence="1">DUF4817 domain-containing protein</fullName>
    </recommendedName>
</protein>
<dbReference type="AlphaFoldDB" id="A0AAN7VU37"/>
<dbReference type="Pfam" id="PF16087">
    <property type="entry name" value="DUF4817"/>
    <property type="match status" value="1"/>
</dbReference>
<dbReference type="InterPro" id="IPR032135">
    <property type="entry name" value="DUF4817"/>
</dbReference>
<accession>A0AAN7VU37</accession>
<feature type="domain" description="DUF4817" evidence="1">
    <location>
        <begin position="5"/>
        <end position="59"/>
    </location>
</feature>
<sequence>MAWSNEQRAFAVEMYFSTKPILAVQRALRPRYGIPPRNTVPDRKSMFVWAANFRVRGSVVQKRVGAQRTVRTPENIDRATRSNLQSPKRSARKHAFALALSNRTVRGILHEDLHFHSYKMII</sequence>
<organism evidence="2 3">
    <name type="scientific">Pyrocoelia pectoralis</name>
    <dbReference type="NCBI Taxonomy" id="417401"/>
    <lineage>
        <taxon>Eukaryota</taxon>
        <taxon>Metazoa</taxon>
        <taxon>Ecdysozoa</taxon>
        <taxon>Arthropoda</taxon>
        <taxon>Hexapoda</taxon>
        <taxon>Insecta</taxon>
        <taxon>Pterygota</taxon>
        <taxon>Neoptera</taxon>
        <taxon>Endopterygota</taxon>
        <taxon>Coleoptera</taxon>
        <taxon>Polyphaga</taxon>
        <taxon>Elateriformia</taxon>
        <taxon>Elateroidea</taxon>
        <taxon>Lampyridae</taxon>
        <taxon>Lampyrinae</taxon>
        <taxon>Pyrocoelia</taxon>
    </lineage>
</organism>